<dbReference type="NCBIfam" id="TIGR01352">
    <property type="entry name" value="tonB_Cterm"/>
    <property type="match status" value="1"/>
</dbReference>
<dbReference type="InterPro" id="IPR051045">
    <property type="entry name" value="TonB-dependent_transducer"/>
</dbReference>
<evidence type="ECO:0000256" key="3">
    <source>
        <dbReference type="ARBA" id="ARBA00022448"/>
    </source>
</evidence>
<organism evidence="12 13">
    <name type="scientific">Sphingobacterium haloxyli</name>
    <dbReference type="NCBI Taxonomy" id="2100533"/>
    <lineage>
        <taxon>Bacteria</taxon>
        <taxon>Pseudomonadati</taxon>
        <taxon>Bacteroidota</taxon>
        <taxon>Sphingobacteriia</taxon>
        <taxon>Sphingobacteriales</taxon>
        <taxon>Sphingobacteriaceae</taxon>
        <taxon>Sphingobacterium</taxon>
    </lineage>
</organism>
<evidence type="ECO:0000256" key="9">
    <source>
        <dbReference type="ARBA" id="ARBA00023136"/>
    </source>
</evidence>
<feature type="domain" description="TonB C-terminal" evidence="11">
    <location>
        <begin position="58"/>
        <end position="146"/>
    </location>
</feature>
<evidence type="ECO:0000313" key="13">
    <source>
        <dbReference type="Proteomes" id="UP000239711"/>
    </source>
</evidence>
<dbReference type="GO" id="GO:0015031">
    <property type="term" value="P:protein transport"/>
    <property type="evidence" value="ECO:0007669"/>
    <property type="project" value="UniProtKB-KW"/>
</dbReference>
<dbReference type="PROSITE" id="PS52015">
    <property type="entry name" value="TONB_CTD"/>
    <property type="match status" value="1"/>
</dbReference>
<keyword evidence="13" id="KW-1185">Reference proteome</keyword>
<accession>A0A2S9IZY2</accession>
<evidence type="ECO:0000256" key="10">
    <source>
        <dbReference type="SAM" id="SignalP"/>
    </source>
</evidence>
<dbReference type="Proteomes" id="UP000239711">
    <property type="component" value="Unassembled WGS sequence"/>
</dbReference>
<proteinExistence type="inferred from homology"/>
<keyword evidence="9" id="KW-0472">Membrane</keyword>
<dbReference type="GO" id="GO:0031992">
    <property type="term" value="F:energy transducer activity"/>
    <property type="evidence" value="ECO:0007669"/>
    <property type="project" value="TreeGrafter"/>
</dbReference>
<keyword evidence="10" id="KW-0732">Signal</keyword>
<comment type="caution">
    <text evidence="12">The sequence shown here is derived from an EMBL/GenBank/DDBJ whole genome shotgun (WGS) entry which is preliminary data.</text>
</comment>
<evidence type="ECO:0000259" key="11">
    <source>
        <dbReference type="PROSITE" id="PS52015"/>
    </source>
</evidence>
<dbReference type="InterPro" id="IPR006260">
    <property type="entry name" value="TonB/TolA_C"/>
</dbReference>
<reference evidence="12 13" key="1">
    <citation type="submission" date="2018-02" db="EMBL/GenBank/DDBJ databases">
        <title>The draft genome of Sphingobacterium sp. 5JN-11.</title>
        <authorList>
            <person name="Liu L."/>
            <person name="Li L."/>
            <person name="Liang L."/>
            <person name="Zhang X."/>
            <person name="Wang T."/>
        </authorList>
    </citation>
    <scope>NUCLEOTIDE SEQUENCE [LARGE SCALE GENOMIC DNA]</scope>
    <source>
        <strain evidence="12 13">5JN-11</strain>
    </source>
</reference>
<evidence type="ECO:0000313" key="12">
    <source>
        <dbReference type="EMBL" id="PRD46096.1"/>
    </source>
</evidence>
<evidence type="ECO:0000256" key="6">
    <source>
        <dbReference type="ARBA" id="ARBA00022692"/>
    </source>
</evidence>
<keyword evidence="3" id="KW-0813">Transport</keyword>
<dbReference type="AlphaFoldDB" id="A0A2S9IZY2"/>
<evidence type="ECO:0000256" key="4">
    <source>
        <dbReference type="ARBA" id="ARBA00022475"/>
    </source>
</evidence>
<dbReference type="PANTHER" id="PTHR33446">
    <property type="entry name" value="PROTEIN TONB-RELATED"/>
    <property type="match status" value="1"/>
</dbReference>
<protein>
    <recommendedName>
        <fullName evidence="11">TonB C-terminal domain-containing protein</fullName>
    </recommendedName>
</protein>
<dbReference type="PANTHER" id="PTHR33446:SF2">
    <property type="entry name" value="PROTEIN TONB"/>
    <property type="match status" value="1"/>
</dbReference>
<name>A0A2S9IZY2_9SPHI</name>
<keyword evidence="5" id="KW-0997">Cell inner membrane</keyword>
<evidence type="ECO:0000256" key="7">
    <source>
        <dbReference type="ARBA" id="ARBA00022927"/>
    </source>
</evidence>
<evidence type="ECO:0000256" key="5">
    <source>
        <dbReference type="ARBA" id="ARBA00022519"/>
    </source>
</evidence>
<evidence type="ECO:0000256" key="1">
    <source>
        <dbReference type="ARBA" id="ARBA00004383"/>
    </source>
</evidence>
<dbReference type="RefSeq" id="WP_105718191.1">
    <property type="nucleotide sequence ID" value="NZ_PVBQ01000017.1"/>
</dbReference>
<dbReference type="EMBL" id="PVBQ01000017">
    <property type="protein sequence ID" value="PRD46096.1"/>
    <property type="molecule type" value="Genomic_DNA"/>
</dbReference>
<feature type="signal peptide" evidence="10">
    <location>
        <begin position="1"/>
        <end position="17"/>
    </location>
</feature>
<gene>
    <name evidence="12" type="ORF">C5745_16865</name>
</gene>
<keyword evidence="6" id="KW-0812">Transmembrane</keyword>
<dbReference type="SUPFAM" id="SSF74653">
    <property type="entry name" value="TolA/TonB C-terminal domain"/>
    <property type="match status" value="1"/>
</dbReference>
<sequence>MKITILICLLWNCVAFGFGQEWPTSEFISKYNYQPVRGNFPNNSPDENNKLIPPMYPDGVEGINTMIKKEIIYPDTKKAPKNKGKVLLEYVIGTDGYVTEIKVLESAGKLYDAEAKRVLQKMERWIPASMKERNVRIRYTHPVIFK</sequence>
<evidence type="ECO:0000256" key="2">
    <source>
        <dbReference type="ARBA" id="ARBA00006555"/>
    </source>
</evidence>
<keyword evidence="4" id="KW-1003">Cell membrane</keyword>
<dbReference type="OrthoDB" id="649093at2"/>
<keyword evidence="7" id="KW-0653">Protein transport</keyword>
<dbReference type="InterPro" id="IPR037682">
    <property type="entry name" value="TonB_C"/>
</dbReference>
<keyword evidence="8" id="KW-1133">Transmembrane helix</keyword>
<comment type="similarity">
    <text evidence="2">Belongs to the TonB family.</text>
</comment>
<dbReference type="Pfam" id="PF03544">
    <property type="entry name" value="TonB_C"/>
    <property type="match status" value="1"/>
</dbReference>
<comment type="subcellular location">
    <subcellularLocation>
        <location evidence="1">Cell inner membrane</location>
        <topology evidence="1">Single-pass membrane protein</topology>
        <orientation evidence="1">Periplasmic side</orientation>
    </subcellularLocation>
</comment>
<evidence type="ECO:0000256" key="8">
    <source>
        <dbReference type="ARBA" id="ARBA00022989"/>
    </source>
</evidence>
<feature type="chain" id="PRO_5015497642" description="TonB C-terminal domain-containing protein" evidence="10">
    <location>
        <begin position="18"/>
        <end position="146"/>
    </location>
</feature>
<dbReference type="GO" id="GO:0098797">
    <property type="term" value="C:plasma membrane protein complex"/>
    <property type="evidence" value="ECO:0007669"/>
    <property type="project" value="TreeGrafter"/>
</dbReference>
<dbReference type="GO" id="GO:0055085">
    <property type="term" value="P:transmembrane transport"/>
    <property type="evidence" value="ECO:0007669"/>
    <property type="project" value="InterPro"/>
</dbReference>
<dbReference type="Gene3D" id="3.30.1150.10">
    <property type="match status" value="1"/>
</dbReference>